<dbReference type="GO" id="GO:0043169">
    <property type="term" value="F:cation binding"/>
    <property type="evidence" value="ECO:0007669"/>
    <property type="project" value="InterPro"/>
</dbReference>
<dbReference type="SUPFAM" id="SSF81296">
    <property type="entry name" value="E set domains"/>
    <property type="match status" value="2"/>
</dbReference>
<feature type="active site" description="Nucleophile" evidence="11 12">
    <location>
        <position position="429"/>
    </location>
</feature>
<dbReference type="InterPro" id="IPR014756">
    <property type="entry name" value="Ig_E-set"/>
</dbReference>
<reference evidence="15" key="1">
    <citation type="journal article" date="2020" name="MBio">
        <title>Horizontal gene transfer to a defensive symbiont with a reduced genome amongst a multipartite beetle microbiome.</title>
        <authorList>
            <person name="Waterworth S.C."/>
            <person name="Florez L.V."/>
            <person name="Rees E.R."/>
            <person name="Hertweck C."/>
            <person name="Kaltenpoth M."/>
            <person name="Kwan J.C."/>
        </authorList>
    </citation>
    <scope>NUCLEOTIDE SEQUENCE [LARGE SCALE GENOMIC DNA]</scope>
</reference>
<evidence type="ECO:0000313" key="15">
    <source>
        <dbReference type="Proteomes" id="UP000487117"/>
    </source>
</evidence>
<comment type="catalytic activity">
    <reaction evidence="1 11">
        <text>Transfers a segment of a (1-&gt;4)-alpha-D-glucan chain to a primary hydroxy group in a similar glucan chain.</text>
        <dbReference type="EC" id="2.4.1.18"/>
    </reaction>
</comment>
<dbReference type="UniPathway" id="UPA00164"/>
<dbReference type="Gene3D" id="2.60.40.1180">
    <property type="entry name" value="Golgi alpha-mannosidase II"/>
    <property type="match status" value="1"/>
</dbReference>
<proteinExistence type="inferred from homology"/>
<sequence length="751" mass="82513">MSMQEDGQGAGRCGTLEAGEMTVAAAEPLTDRVPAALHDLVHARPADAFAWLGPHRDADGERRLRVLVPHAQQVDVIAGTQRWALQPGPLPGLFEGPAGDEAVPLLRLHFRDGVQDEHDAYAFGPLLDDDTLRRFHAGDGDAARALGAVPLQVQGIDGVRFAVWAPNAQRVAVVGDFNGWDGRRHPMRLRHAAGVWELFLPGVQAGAAYKFRIVGADGQVLPDKCDPMARWAELPPATASRVPDATPLQWHDQAWLQQRRAAGVGAPLSIYEVHAPSWQRAADGGLMDWATLGDTLIPHVQGLGFTHIELLPISEHPFGGSWGYQPLGMYAPTARHGTPHEFARFVDRCHQAGIGVIVDWVSAHFPNDGHGLQGFDGTALYEHADPREGLHADWNTLIYNYGRNEVSAYLVGSALEWVERFHIDGLRVDAVASMLYRDYSRPDGQWVPNEHGGRENLQAVAFLKTLNQTLRQRVPDLLVVAEESTAWPGVTAAVEQGGLGFTHKWNMGWMHDTLQYLQRDPVHRQHHHSEIAFGLVYAFSERYVLPLSHDEVVHGKHSLLGKLPGNRHDQYAQLRAYYGLMWAHPGSKLLFMGGEFGQQAEWNHDAQLDWAQAGSAQGLGLRNLVADLNGVLRSAPVLHQNEQDERGFAWSVGDDSRNSVYAFVRQDPHGHAPPLLVVSNFTPVARHGYRVGVPSAGHWQERLNTDSQHYAGGNLGNLGAVAADAVPMHGHAQSLRLTLPPFTTLYLQAVA</sequence>
<dbReference type="Proteomes" id="UP000487117">
    <property type="component" value="Unassembled WGS sequence"/>
</dbReference>
<name>A0A7V8FIQ1_STEMA</name>
<feature type="domain" description="Glycosyl hydrolase family 13 catalytic" evidence="13">
    <location>
        <begin position="272"/>
        <end position="617"/>
    </location>
</feature>
<keyword evidence="10 11" id="KW-0119">Carbohydrate metabolism</keyword>
<keyword evidence="8 11" id="KW-0808">Transferase</keyword>
<dbReference type="AlphaFoldDB" id="A0A7V8FIQ1"/>
<dbReference type="SUPFAM" id="SSF51011">
    <property type="entry name" value="Glycosyl hydrolase domain"/>
    <property type="match status" value="1"/>
</dbReference>
<dbReference type="Gene3D" id="3.20.20.80">
    <property type="entry name" value="Glycosidases"/>
    <property type="match status" value="1"/>
</dbReference>
<keyword evidence="6 11" id="KW-0321">Glycogen metabolism</keyword>
<dbReference type="EMBL" id="WNDS01000001">
    <property type="protein sequence ID" value="KAF1016878.1"/>
    <property type="molecule type" value="Genomic_DNA"/>
</dbReference>
<feature type="active site" description="Proton donor" evidence="11 12">
    <location>
        <position position="482"/>
    </location>
</feature>
<comment type="subunit">
    <text evidence="5 11">Monomer.</text>
</comment>
<dbReference type="CDD" id="cd11322">
    <property type="entry name" value="AmyAc_Glg_BE"/>
    <property type="match status" value="1"/>
</dbReference>
<dbReference type="FunFam" id="3.20.20.80:FF:000003">
    <property type="entry name" value="1,4-alpha-glucan branching enzyme GlgB"/>
    <property type="match status" value="1"/>
</dbReference>
<comment type="caution">
    <text evidence="14">The sequence shown here is derived from an EMBL/GenBank/DDBJ whole genome shotgun (WGS) entry which is preliminary data.</text>
</comment>
<dbReference type="InterPro" id="IPR017853">
    <property type="entry name" value="GH"/>
</dbReference>
<comment type="similarity">
    <text evidence="4 11">Belongs to the glycosyl hydrolase 13 family. GlgB subfamily.</text>
</comment>
<dbReference type="InterPro" id="IPR006407">
    <property type="entry name" value="GlgB"/>
</dbReference>
<evidence type="ECO:0000256" key="8">
    <source>
        <dbReference type="ARBA" id="ARBA00022679"/>
    </source>
</evidence>
<dbReference type="GO" id="GO:0005978">
    <property type="term" value="P:glycogen biosynthetic process"/>
    <property type="evidence" value="ECO:0007669"/>
    <property type="project" value="UniProtKB-UniRule"/>
</dbReference>
<dbReference type="NCBIfam" id="NF008967">
    <property type="entry name" value="PRK12313.1"/>
    <property type="match status" value="1"/>
</dbReference>
<dbReference type="FunFam" id="2.60.40.1180:FF:000002">
    <property type="entry name" value="1,4-alpha-glucan branching enzyme GlgB"/>
    <property type="match status" value="1"/>
</dbReference>
<evidence type="ECO:0000256" key="9">
    <source>
        <dbReference type="ARBA" id="ARBA00023056"/>
    </source>
</evidence>
<accession>A0A7V8FIQ1</accession>
<evidence type="ECO:0000256" key="6">
    <source>
        <dbReference type="ARBA" id="ARBA00022600"/>
    </source>
</evidence>
<evidence type="ECO:0000256" key="5">
    <source>
        <dbReference type="ARBA" id="ARBA00011245"/>
    </source>
</evidence>
<dbReference type="InterPro" id="IPR004193">
    <property type="entry name" value="Glyco_hydro_13_N"/>
</dbReference>
<evidence type="ECO:0000256" key="1">
    <source>
        <dbReference type="ARBA" id="ARBA00000826"/>
    </source>
</evidence>
<dbReference type="Pfam" id="PF22019">
    <property type="entry name" value="GlgB_N"/>
    <property type="match status" value="1"/>
</dbReference>
<evidence type="ECO:0000256" key="4">
    <source>
        <dbReference type="ARBA" id="ARBA00009000"/>
    </source>
</evidence>
<gene>
    <name evidence="11 14" type="primary">glgB</name>
    <name evidence="14" type="ORF">GAK31_00137</name>
</gene>
<evidence type="ECO:0000256" key="10">
    <source>
        <dbReference type="ARBA" id="ARBA00023277"/>
    </source>
</evidence>
<dbReference type="NCBIfam" id="NF003811">
    <property type="entry name" value="PRK05402.1"/>
    <property type="match status" value="1"/>
</dbReference>
<comment type="function">
    <text evidence="2 11">Catalyzes the formation of the alpha-1,6-glucosidic linkages in glycogen by scission of a 1,4-alpha-linked oligosaccharide from growing alpha-1,4-glucan chains and the subsequent attachment of the oligosaccharide to the alpha-1,6 position.</text>
</comment>
<dbReference type="PANTHER" id="PTHR43651">
    <property type="entry name" value="1,4-ALPHA-GLUCAN-BRANCHING ENZYME"/>
    <property type="match status" value="1"/>
</dbReference>
<dbReference type="InterPro" id="IPR054169">
    <property type="entry name" value="GlgB_N"/>
</dbReference>
<dbReference type="NCBIfam" id="TIGR01515">
    <property type="entry name" value="branching_enzym"/>
    <property type="match status" value="1"/>
</dbReference>
<dbReference type="NCBIfam" id="NF009221">
    <property type="entry name" value="PRK12568.1"/>
    <property type="match status" value="1"/>
</dbReference>
<evidence type="ECO:0000256" key="7">
    <source>
        <dbReference type="ARBA" id="ARBA00022676"/>
    </source>
</evidence>
<evidence type="ECO:0000256" key="12">
    <source>
        <dbReference type="PIRSR" id="PIRSR000463-1"/>
    </source>
</evidence>
<dbReference type="Pfam" id="PF02806">
    <property type="entry name" value="Alpha-amylase_C"/>
    <property type="match status" value="1"/>
</dbReference>
<evidence type="ECO:0000259" key="13">
    <source>
        <dbReference type="SMART" id="SM00642"/>
    </source>
</evidence>
<dbReference type="InterPro" id="IPR013780">
    <property type="entry name" value="Glyco_hydro_b"/>
</dbReference>
<dbReference type="Gene3D" id="2.60.40.10">
    <property type="entry name" value="Immunoglobulins"/>
    <property type="match status" value="1"/>
</dbReference>
<dbReference type="EC" id="2.4.1.18" evidence="11"/>
<evidence type="ECO:0000256" key="2">
    <source>
        <dbReference type="ARBA" id="ARBA00002953"/>
    </source>
</evidence>
<keyword evidence="7 11" id="KW-0328">Glycosyltransferase</keyword>
<dbReference type="InterPro" id="IPR013783">
    <property type="entry name" value="Ig-like_fold"/>
</dbReference>
<dbReference type="CDD" id="cd02855">
    <property type="entry name" value="E_set_GBE_prok_N"/>
    <property type="match status" value="1"/>
</dbReference>
<evidence type="ECO:0000256" key="11">
    <source>
        <dbReference type="HAMAP-Rule" id="MF_00685"/>
    </source>
</evidence>
<dbReference type="SUPFAM" id="SSF51445">
    <property type="entry name" value="(Trans)glycosidases"/>
    <property type="match status" value="1"/>
</dbReference>
<dbReference type="GO" id="GO:0004553">
    <property type="term" value="F:hydrolase activity, hydrolyzing O-glycosyl compounds"/>
    <property type="evidence" value="ECO:0007669"/>
    <property type="project" value="InterPro"/>
</dbReference>
<dbReference type="GO" id="GO:0005829">
    <property type="term" value="C:cytosol"/>
    <property type="evidence" value="ECO:0007669"/>
    <property type="project" value="TreeGrafter"/>
</dbReference>
<dbReference type="HAMAP" id="MF_00685">
    <property type="entry name" value="GlgB"/>
    <property type="match status" value="1"/>
</dbReference>
<evidence type="ECO:0000256" key="3">
    <source>
        <dbReference type="ARBA" id="ARBA00004964"/>
    </source>
</evidence>
<dbReference type="InterPro" id="IPR006047">
    <property type="entry name" value="GH13_cat_dom"/>
</dbReference>
<dbReference type="PIRSF" id="PIRSF000463">
    <property type="entry name" value="GlgB"/>
    <property type="match status" value="1"/>
</dbReference>
<dbReference type="Pfam" id="PF02922">
    <property type="entry name" value="CBM_48"/>
    <property type="match status" value="1"/>
</dbReference>
<dbReference type="InterPro" id="IPR044143">
    <property type="entry name" value="GlgB_N_E_set_prok"/>
</dbReference>
<evidence type="ECO:0000313" key="14">
    <source>
        <dbReference type="EMBL" id="KAF1016878.1"/>
    </source>
</evidence>
<comment type="pathway">
    <text evidence="3 11">Glycan biosynthesis; glycogen biosynthesis.</text>
</comment>
<organism evidence="14 15">
    <name type="scientific">Stenotrophomonas maltophilia</name>
    <name type="common">Pseudomonas maltophilia</name>
    <name type="synonym">Xanthomonas maltophilia</name>
    <dbReference type="NCBI Taxonomy" id="40324"/>
    <lineage>
        <taxon>Bacteria</taxon>
        <taxon>Pseudomonadati</taxon>
        <taxon>Pseudomonadota</taxon>
        <taxon>Gammaproteobacteria</taxon>
        <taxon>Lysobacterales</taxon>
        <taxon>Lysobacteraceae</taxon>
        <taxon>Stenotrophomonas</taxon>
        <taxon>Stenotrophomonas maltophilia group</taxon>
    </lineage>
</organism>
<dbReference type="PANTHER" id="PTHR43651:SF3">
    <property type="entry name" value="1,4-ALPHA-GLUCAN-BRANCHING ENZYME"/>
    <property type="match status" value="1"/>
</dbReference>
<dbReference type="InterPro" id="IPR006048">
    <property type="entry name" value="A-amylase/branching_C"/>
</dbReference>
<protein>
    <recommendedName>
        <fullName evidence="11">1,4-alpha-glucan branching enzyme GlgB</fullName>
        <ecNumber evidence="11">2.4.1.18</ecNumber>
    </recommendedName>
    <alternativeName>
        <fullName evidence="11">1,4-alpha-D-glucan:1,4-alpha-D-glucan 6-glucosyl-transferase</fullName>
    </alternativeName>
    <alternativeName>
        <fullName evidence="11">Alpha-(1-&gt;4)-glucan branching enzyme</fullName>
    </alternativeName>
    <alternativeName>
        <fullName evidence="11">Glycogen branching enzyme</fullName>
        <shortName evidence="11">BE</shortName>
    </alternativeName>
</protein>
<dbReference type="GO" id="GO:0003844">
    <property type="term" value="F:1,4-alpha-glucan branching enzyme activity"/>
    <property type="evidence" value="ECO:0007669"/>
    <property type="project" value="UniProtKB-UniRule"/>
</dbReference>
<dbReference type="SMART" id="SM00642">
    <property type="entry name" value="Aamy"/>
    <property type="match status" value="1"/>
</dbReference>
<keyword evidence="9 11" id="KW-0320">Glycogen biosynthesis</keyword>
<dbReference type="InterPro" id="IPR037439">
    <property type="entry name" value="Branching_enzy"/>
</dbReference>